<evidence type="ECO:0000256" key="6">
    <source>
        <dbReference type="ARBA" id="ARBA00023004"/>
    </source>
</evidence>
<reference evidence="9" key="2">
    <citation type="journal article" date="2020" name="mSystems">
        <title>Genome- and Community-Level Interaction Insights into Carbon Utilization and Element Cycling Functions of Hydrothermarchaeota in Hydrothermal Sediment.</title>
        <authorList>
            <person name="Zhou Z."/>
            <person name="Liu Y."/>
            <person name="Xu W."/>
            <person name="Pan J."/>
            <person name="Luo Z.H."/>
            <person name="Li M."/>
        </authorList>
    </citation>
    <scope>NUCLEOTIDE SEQUENCE [LARGE SCALE GENOMIC DNA]</scope>
    <source>
        <strain evidence="9">HyVt-185</strain>
        <strain evidence="10">HyVt-386</strain>
    </source>
</reference>
<keyword evidence="12" id="KW-1185">Reference proteome</keyword>
<proteinExistence type="predicted"/>
<protein>
    <submittedName>
        <fullName evidence="9 11">Disulfide reductase</fullName>
    </submittedName>
</protein>
<dbReference type="InterPro" id="IPR051278">
    <property type="entry name" value="HdrB/HdrD_reductase"/>
</dbReference>
<comment type="cofactor">
    <cofactor evidence="1">
        <name>[4Fe-4S] cluster</name>
        <dbReference type="ChEBI" id="CHEBI:49883"/>
    </cofactor>
</comment>
<organism evidence="11 12">
    <name type="scientific">Candidatus Syntropharchaeum butanivorans</name>
    <dbReference type="NCBI Taxonomy" id="1839936"/>
    <lineage>
        <taxon>Archaea</taxon>
        <taxon>Methanobacteriati</taxon>
        <taxon>Methanobacteriota</taxon>
        <taxon>Stenosarchaea group</taxon>
        <taxon>Methanomicrobia</taxon>
        <taxon>Methanosarcinales</taxon>
        <taxon>ANME-2 cluster</taxon>
        <taxon>Candidatus Syntropharchaeum</taxon>
    </lineage>
</organism>
<dbReference type="InterPro" id="IPR004017">
    <property type="entry name" value="Cys_rich_dom"/>
</dbReference>
<dbReference type="GO" id="GO:0051539">
    <property type="term" value="F:4 iron, 4 sulfur cluster binding"/>
    <property type="evidence" value="ECO:0007669"/>
    <property type="project" value="UniProtKB-KW"/>
</dbReference>
<evidence type="ECO:0000256" key="4">
    <source>
        <dbReference type="ARBA" id="ARBA00022723"/>
    </source>
</evidence>
<keyword evidence="7" id="KW-0411">Iron-sulfur</keyword>
<dbReference type="Proteomes" id="UP000185779">
    <property type="component" value="Unassembled WGS sequence"/>
</dbReference>
<sequence length="288" mass="31804">MAVTKLAYYPGCPSGTHAIEQDISTKALFEKLGIELVEVEDWNCCGAVEIEDPHLVYALNARNLAIAEKDNLDIATPCSICFYNLERTNRALREDKDLSAKIRGIDPALDYKGTIRARHTLDVIVNEVGLDEISKKVVKKVPLKVAPYYGCYIGRPSEIGFDDPDNPDSMDRLIELIGGEVVPFSQMKTKCCGGPLMMTKGDLAFEMTKKILEAAKAKGADCIVTACPLCHMLLDAKQPDIEEKYSIKIEMPVLYISQLLGLALGIDPKKLGLDKNIVSTKEIERKVI</sequence>
<dbReference type="Proteomes" id="UP000885863">
    <property type="component" value="Unassembled WGS sequence"/>
</dbReference>
<dbReference type="GO" id="GO:0016491">
    <property type="term" value="F:oxidoreductase activity"/>
    <property type="evidence" value="ECO:0007669"/>
    <property type="project" value="UniProtKB-KW"/>
</dbReference>
<dbReference type="PATRIC" id="fig|1839936.3.peg.301"/>
<evidence type="ECO:0000256" key="1">
    <source>
        <dbReference type="ARBA" id="ARBA00001966"/>
    </source>
</evidence>
<keyword evidence="6" id="KW-0408">Iron</keyword>
<dbReference type="PANTHER" id="PTHR42947">
    <property type="entry name" value="COB--COM HETERODISULFIDE REDUCTASE SUBUNIT B 1"/>
    <property type="match status" value="1"/>
</dbReference>
<dbReference type="EMBL" id="DQZR01000288">
    <property type="protein sequence ID" value="HDM36941.1"/>
    <property type="molecule type" value="Genomic_DNA"/>
</dbReference>
<dbReference type="PANTHER" id="PTHR42947:SF1">
    <property type="entry name" value="COB--COM HETERODISULFIDE REDUCTASE SUBUNIT B 1"/>
    <property type="match status" value="1"/>
</dbReference>
<feature type="domain" description="Cysteine-rich" evidence="8">
    <location>
        <begin position="145"/>
        <end position="234"/>
    </location>
</feature>
<dbReference type="EMBL" id="DRIE01000132">
    <property type="protein sequence ID" value="HEC57829.1"/>
    <property type="molecule type" value="Genomic_DNA"/>
</dbReference>
<comment type="caution">
    <text evidence="11">The sequence shown here is derived from an EMBL/GenBank/DDBJ whole genome shotgun (WGS) entry which is preliminary data.</text>
</comment>
<dbReference type="GO" id="GO:0046872">
    <property type="term" value="F:metal ion binding"/>
    <property type="evidence" value="ECO:0007669"/>
    <property type="project" value="UniProtKB-KW"/>
</dbReference>
<evidence type="ECO:0000259" key="8">
    <source>
        <dbReference type="Pfam" id="PF02754"/>
    </source>
</evidence>
<dbReference type="EMBL" id="LYOR01000001">
    <property type="protein sequence ID" value="OFV67005.1"/>
    <property type="molecule type" value="Genomic_DNA"/>
</dbReference>
<evidence type="ECO:0000313" key="12">
    <source>
        <dbReference type="Proteomes" id="UP000185779"/>
    </source>
</evidence>
<dbReference type="Gene3D" id="3.40.50.11810">
    <property type="match status" value="1"/>
</dbReference>
<accession>A0A1F2P7A3</accession>
<dbReference type="AlphaFoldDB" id="A0A1F2P7A3"/>
<dbReference type="Pfam" id="PF02754">
    <property type="entry name" value="CCG"/>
    <property type="match status" value="2"/>
</dbReference>
<evidence type="ECO:0000256" key="5">
    <source>
        <dbReference type="ARBA" id="ARBA00023002"/>
    </source>
</evidence>
<evidence type="ECO:0000256" key="7">
    <source>
        <dbReference type="ARBA" id="ARBA00023014"/>
    </source>
</evidence>
<keyword evidence="5" id="KW-0560">Oxidoreductase</keyword>
<evidence type="ECO:0000256" key="3">
    <source>
        <dbReference type="ARBA" id="ARBA00022485"/>
    </source>
</evidence>
<evidence type="ECO:0000313" key="11">
    <source>
        <dbReference type="EMBL" id="OFV67005.1"/>
    </source>
</evidence>
<comment type="pathway">
    <text evidence="2">Cofactor metabolism; coenzyme M-coenzyme B heterodisulfide reduction; coenzyme B and coenzyme M from coenzyme M-coenzyme B heterodisulfide: step 1/1.</text>
</comment>
<dbReference type="STRING" id="1839936.SBU_000298"/>
<reference evidence="11 12" key="1">
    <citation type="submission" date="2016-05" db="EMBL/GenBank/DDBJ databases">
        <title>Microbial consortia oxidize butane by reversing methanogenesis.</title>
        <authorList>
            <person name="Laso-Perez R."/>
            <person name="Richter M."/>
            <person name="Wegener G."/>
            <person name="Musat F."/>
        </authorList>
    </citation>
    <scope>NUCLEOTIDE SEQUENCE [LARGE SCALE GENOMIC DNA]</scope>
    <source>
        <strain evidence="11">BOX1</strain>
    </source>
</reference>
<gene>
    <name evidence="9" type="ORF">ENG09_06855</name>
    <name evidence="10" type="ORF">ENI32_08185</name>
    <name evidence="11" type="ORF">SBU_000298</name>
</gene>
<keyword evidence="3" id="KW-0004">4Fe-4S</keyword>
<dbReference type="Gene3D" id="1.20.1050.140">
    <property type="match status" value="1"/>
</dbReference>
<keyword evidence="4" id="KW-0479">Metal-binding</keyword>
<dbReference type="Proteomes" id="UP000885936">
    <property type="component" value="Unassembled WGS sequence"/>
</dbReference>
<evidence type="ECO:0000313" key="10">
    <source>
        <dbReference type="EMBL" id="HEC57829.1"/>
    </source>
</evidence>
<name>A0A1F2P7A3_9EURY</name>
<evidence type="ECO:0000256" key="2">
    <source>
        <dbReference type="ARBA" id="ARBA00004808"/>
    </source>
</evidence>
<evidence type="ECO:0000313" key="9">
    <source>
        <dbReference type="EMBL" id="HDM36941.1"/>
    </source>
</evidence>
<feature type="domain" description="Cysteine-rich" evidence="8">
    <location>
        <begin position="7"/>
        <end position="85"/>
    </location>
</feature>